<proteinExistence type="predicted"/>
<keyword evidence="1" id="KW-0614">Plasmid</keyword>
<protein>
    <submittedName>
        <fullName evidence="1">Uncharacterized protein</fullName>
    </submittedName>
</protein>
<accession>A0A4P6Q8I1</accession>
<dbReference type="EMBL" id="CP036456">
    <property type="protein sequence ID" value="QBI56770.1"/>
    <property type="molecule type" value="Genomic_DNA"/>
</dbReference>
<reference evidence="1 2" key="1">
    <citation type="submission" date="2019-02" db="EMBL/GenBank/DDBJ databases">
        <authorList>
            <person name="Khodamoradi S."/>
            <person name="Hahnke R.L."/>
            <person name="Kaempfer P."/>
            <person name="Schumann P."/>
            <person name="Rohde M."/>
            <person name="Steinert M."/>
            <person name="Luzhetskyy A."/>
            <person name="Wink J."/>
            <person name="Ruckert C."/>
        </authorList>
    </citation>
    <scope>NUCLEOTIDE SEQUENCE [LARGE SCALE GENOMIC DNA]</scope>
    <source>
        <strain evidence="1 2">M2</strain>
        <plasmid evidence="2">phim2</plasmid>
    </source>
</reference>
<evidence type="ECO:0000313" key="1">
    <source>
        <dbReference type="EMBL" id="QBI56770.1"/>
    </source>
</evidence>
<gene>
    <name evidence="1" type="ORF">EKD16_25145</name>
</gene>
<dbReference type="KEGG" id="strr:EKD16_25145"/>
<dbReference type="AlphaFoldDB" id="A0A4P6Q8I1"/>
<name>A0A4P6Q8I1_9ACTN</name>
<organism evidence="1 2">
    <name type="scientific">Streptomonospora litoralis</name>
    <dbReference type="NCBI Taxonomy" id="2498135"/>
    <lineage>
        <taxon>Bacteria</taxon>
        <taxon>Bacillati</taxon>
        <taxon>Actinomycetota</taxon>
        <taxon>Actinomycetes</taxon>
        <taxon>Streptosporangiales</taxon>
        <taxon>Nocardiopsidaceae</taxon>
        <taxon>Streptomonospora</taxon>
    </lineage>
</organism>
<keyword evidence="2" id="KW-1185">Reference proteome</keyword>
<evidence type="ECO:0000313" key="2">
    <source>
        <dbReference type="Proteomes" id="UP000292235"/>
    </source>
</evidence>
<geneLocation type="plasmid" evidence="2">
    <name>phim2</name>
</geneLocation>
<sequence>MAGMSETVRVTLYGGPLDGEVQEHTLADLGPDTAAWGTMMIVDGPRTHPRDPAARAVYEPEPGEDPHVWVWRGWSP</sequence>
<dbReference type="Proteomes" id="UP000292235">
    <property type="component" value="Plasmid phiM2"/>
</dbReference>